<reference evidence="6 7" key="1">
    <citation type="journal article" date="2012" name="PLoS Pathog.">
        <title>Diverse lifestyles and strategies of plant pathogenesis encoded in the genomes of eighteen Dothideomycetes fungi.</title>
        <authorList>
            <person name="Ohm R.A."/>
            <person name="Feau N."/>
            <person name="Henrissat B."/>
            <person name="Schoch C.L."/>
            <person name="Horwitz B.A."/>
            <person name="Barry K.W."/>
            <person name="Condon B.J."/>
            <person name="Copeland A.C."/>
            <person name="Dhillon B."/>
            <person name="Glaser F."/>
            <person name="Hesse C.N."/>
            <person name="Kosti I."/>
            <person name="LaButti K."/>
            <person name="Lindquist E.A."/>
            <person name="Lucas S."/>
            <person name="Salamov A.A."/>
            <person name="Bradshaw R.E."/>
            <person name="Ciuffetti L."/>
            <person name="Hamelin R.C."/>
            <person name="Kema G.H.J."/>
            <person name="Lawrence C."/>
            <person name="Scott J.A."/>
            <person name="Spatafora J.W."/>
            <person name="Turgeon B.G."/>
            <person name="de Wit P.J.G.M."/>
            <person name="Zhong S."/>
            <person name="Goodwin S.B."/>
            <person name="Grigoriev I.V."/>
        </authorList>
    </citation>
    <scope>NUCLEOTIDE SEQUENCE [LARGE SCALE GENOMIC DNA]</scope>
    <source>
        <strain evidence="6 7">SO2202</strain>
    </source>
</reference>
<evidence type="ECO:0000256" key="3">
    <source>
        <dbReference type="ARBA" id="ARBA00022694"/>
    </source>
</evidence>
<organism evidence="6 7">
    <name type="scientific">Sphaerulina musiva (strain SO2202)</name>
    <name type="common">Poplar stem canker fungus</name>
    <name type="synonym">Septoria musiva</name>
    <dbReference type="NCBI Taxonomy" id="692275"/>
    <lineage>
        <taxon>Eukaryota</taxon>
        <taxon>Fungi</taxon>
        <taxon>Dikarya</taxon>
        <taxon>Ascomycota</taxon>
        <taxon>Pezizomycotina</taxon>
        <taxon>Dothideomycetes</taxon>
        <taxon>Dothideomycetidae</taxon>
        <taxon>Mycosphaerellales</taxon>
        <taxon>Mycosphaerellaceae</taxon>
        <taxon>Sphaerulina</taxon>
    </lineage>
</organism>
<accession>N1QDT2</accession>
<dbReference type="PIRSF" id="PIRSF023803">
    <property type="entry name" value="Ribonuclease_P_prd"/>
    <property type="match status" value="1"/>
</dbReference>
<keyword evidence="7" id="KW-1185">Reference proteome</keyword>
<dbReference type="SUPFAM" id="SSF160350">
    <property type="entry name" value="Rnp2-like"/>
    <property type="match status" value="1"/>
</dbReference>
<dbReference type="EMBL" id="KB456269">
    <property type="protein sequence ID" value="EMF09720.1"/>
    <property type="molecule type" value="Genomic_DNA"/>
</dbReference>
<dbReference type="GO" id="GO:0005730">
    <property type="term" value="C:nucleolus"/>
    <property type="evidence" value="ECO:0007669"/>
    <property type="project" value="TreeGrafter"/>
</dbReference>
<feature type="compositionally biased region" description="Low complexity" evidence="5">
    <location>
        <begin position="16"/>
        <end position="31"/>
    </location>
</feature>
<comment type="similarity">
    <text evidence="2">Belongs to the eukaryotic/archaeal RNase P protein component 2 family.</text>
</comment>
<dbReference type="GO" id="GO:0033204">
    <property type="term" value="F:ribonuclease P RNA binding"/>
    <property type="evidence" value="ECO:0007669"/>
    <property type="project" value="InterPro"/>
</dbReference>
<dbReference type="eggNOG" id="KOG4639">
    <property type="taxonomic scope" value="Eukaryota"/>
</dbReference>
<gene>
    <name evidence="6" type="ORF">SEPMUDRAFT_17194</name>
</gene>
<dbReference type="OrthoDB" id="24745at2759"/>
<protein>
    <submittedName>
        <fullName evidence="6">RNase_P_Rpp14-domain-containing protein</fullName>
    </submittedName>
</protein>
<evidence type="ECO:0000313" key="6">
    <source>
        <dbReference type="EMBL" id="EMF09720.1"/>
    </source>
</evidence>
<proteinExistence type="inferred from homology"/>
<dbReference type="PANTHER" id="PTHR15441:SF2">
    <property type="entry name" value="RIBONUCLEASE P_MRP PROTEIN SUBUNIT POP5"/>
    <property type="match status" value="1"/>
</dbReference>
<keyword evidence="3" id="KW-0819">tRNA processing</keyword>
<evidence type="ECO:0000256" key="1">
    <source>
        <dbReference type="ARBA" id="ARBA00004123"/>
    </source>
</evidence>
<sequence>MVRIKHRYLLLHILHPNPTTSTTNKTTNSSKEQAPPIPWGPLTFHRPTPDKLLTPPLLLKLIKDSLSTLFGELASGQIASSLQIKYCSAATSTAIVRVARANYRMVWAALSFVTRLSPLPPLSVTKPPGGMMEEEGVVVVRVVRVSGTVKKCEEEAVRR</sequence>
<evidence type="ECO:0000313" key="7">
    <source>
        <dbReference type="Proteomes" id="UP000016931"/>
    </source>
</evidence>
<dbReference type="InterPro" id="IPR038085">
    <property type="entry name" value="Rnp2-like_sf"/>
</dbReference>
<dbReference type="Pfam" id="PF01900">
    <property type="entry name" value="RNase_P_Rpp14"/>
    <property type="match status" value="1"/>
</dbReference>
<dbReference type="GO" id="GO:0030681">
    <property type="term" value="C:multimeric ribonuclease P complex"/>
    <property type="evidence" value="ECO:0007669"/>
    <property type="project" value="TreeGrafter"/>
</dbReference>
<dbReference type="InterPro" id="IPR016819">
    <property type="entry name" value="RNase_P/MRP_POP5"/>
</dbReference>
<dbReference type="GeneID" id="27905429"/>
<dbReference type="OMA" id="IVRCPRA"/>
<dbReference type="PANTHER" id="PTHR15441">
    <property type="entry name" value="RIBONUCLEASE P PROTEIN SUBUNIT P14"/>
    <property type="match status" value="1"/>
</dbReference>
<dbReference type="STRING" id="692275.N1QDT2"/>
<dbReference type="RefSeq" id="XP_016757841.1">
    <property type="nucleotide sequence ID" value="XM_016908292.1"/>
</dbReference>
<dbReference type="InterPro" id="IPR002759">
    <property type="entry name" value="Pop5/Rpp14/Rnp2-like"/>
</dbReference>
<keyword evidence="4" id="KW-0539">Nucleus</keyword>
<evidence type="ECO:0000256" key="4">
    <source>
        <dbReference type="ARBA" id="ARBA00023242"/>
    </source>
</evidence>
<dbReference type="HOGENOM" id="CLU_086710_1_1_1"/>
<evidence type="ECO:0000256" key="5">
    <source>
        <dbReference type="SAM" id="MobiDB-lite"/>
    </source>
</evidence>
<dbReference type="Gene3D" id="3.30.70.3250">
    <property type="entry name" value="Ribonuclease P, Pop5 subunit"/>
    <property type="match status" value="1"/>
</dbReference>
<evidence type="ECO:0000256" key="2">
    <source>
        <dbReference type="ARBA" id="ARBA00010800"/>
    </source>
</evidence>
<feature type="region of interest" description="Disordered" evidence="5">
    <location>
        <begin position="16"/>
        <end position="41"/>
    </location>
</feature>
<dbReference type="GO" id="GO:0000172">
    <property type="term" value="C:ribonuclease MRP complex"/>
    <property type="evidence" value="ECO:0007669"/>
    <property type="project" value="TreeGrafter"/>
</dbReference>
<dbReference type="Proteomes" id="UP000016931">
    <property type="component" value="Unassembled WGS sequence"/>
</dbReference>
<dbReference type="AlphaFoldDB" id="N1QDT2"/>
<comment type="subcellular location">
    <subcellularLocation>
        <location evidence="1">Nucleus</location>
    </subcellularLocation>
</comment>
<dbReference type="GO" id="GO:0001682">
    <property type="term" value="P:tRNA 5'-leader removal"/>
    <property type="evidence" value="ECO:0007669"/>
    <property type="project" value="InterPro"/>
</dbReference>
<name>N1QDT2_SPHMS</name>
<feature type="non-terminal residue" evidence="6">
    <location>
        <position position="159"/>
    </location>
</feature>